<sequence>MANSKARSTGRPGSGSPSRSARTMAAVKATPNSRPVIRPTVEAFDPDEPADALIEAAPARPVGQPTWLQVVSFVLAIIGLGISSYETWAHFHGSHLAGCSTTGGGCTAVITSPQSMVFGVIPVAILGLAFYVAAVPLFSPWAWRMKRREVHLVRLASMVVGMGFVMYLIYAELYQIGSICEYCTGVHIVTFLLFCITVFSAAIWGLRGREEQSTLPG</sequence>
<keyword evidence="4" id="KW-0874">Quinone</keyword>
<evidence type="ECO:0000256" key="4">
    <source>
        <dbReference type="ARBA" id="ARBA00022719"/>
    </source>
</evidence>
<feature type="transmembrane region" description="Helical" evidence="11">
    <location>
        <begin position="117"/>
        <end position="139"/>
    </location>
</feature>
<dbReference type="InterPro" id="IPR038354">
    <property type="entry name" value="VKOR_sf"/>
</dbReference>
<dbReference type="PANTHER" id="PTHR34573:SF1">
    <property type="entry name" value="VITAMIN K EPOXIDE REDUCTASE DOMAIN-CONTAINING PROTEIN"/>
    <property type="match status" value="1"/>
</dbReference>
<feature type="transmembrane region" description="Helical" evidence="11">
    <location>
        <begin position="185"/>
        <end position="206"/>
    </location>
</feature>
<comment type="caution">
    <text evidence="13">The sequence shown here is derived from an EMBL/GenBank/DDBJ whole genome shotgun (WGS) entry which is preliminary data.</text>
</comment>
<dbReference type="OrthoDB" id="9783799at2"/>
<dbReference type="Proteomes" id="UP000460272">
    <property type="component" value="Unassembled WGS sequence"/>
</dbReference>
<feature type="compositionally biased region" description="Low complexity" evidence="10">
    <location>
        <begin position="1"/>
        <end position="23"/>
    </location>
</feature>
<keyword evidence="3 11" id="KW-0812">Transmembrane</keyword>
<dbReference type="Pfam" id="PF07884">
    <property type="entry name" value="VKOR"/>
    <property type="match status" value="1"/>
</dbReference>
<evidence type="ECO:0000256" key="3">
    <source>
        <dbReference type="ARBA" id="ARBA00022692"/>
    </source>
</evidence>
<dbReference type="GO" id="GO:0016020">
    <property type="term" value="C:membrane"/>
    <property type="evidence" value="ECO:0007669"/>
    <property type="project" value="UniProtKB-SubCell"/>
</dbReference>
<reference evidence="13 14" key="1">
    <citation type="submission" date="2018-11" db="EMBL/GenBank/DDBJ databases">
        <title>Trebonia kvetii gen.nov., sp.nov., a novel acidophilic actinobacterium, and proposal of the new actinobacterial family Treboniaceae fam. nov.</title>
        <authorList>
            <person name="Rapoport D."/>
            <person name="Sagova-Mareckova M."/>
            <person name="Sedlacek I."/>
            <person name="Provaznik J."/>
            <person name="Kralova S."/>
            <person name="Pavlinic D."/>
            <person name="Benes V."/>
            <person name="Kopecky J."/>
        </authorList>
    </citation>
    <scope>NUCLEOTIDE SEQUENCE [LARGE SCALE GENOMIC DNA]</scope>
    <source>
        <strain evidence="13 14">15Tr583</strain>
    </source>
</reference>
<evidence type="ECO:0000256" key="10">
    <source>
        <dbReference type="SAM" id="MobiDB-lite"/>
    </source>
</evidence>
<organism evidence="13 14">
    <name type="scientific">Trebonia kvetii</name>
    <dbReference type="NCBI Taxonomy" id="2480626"/>
    <lineage>
        <taxon>Bacteria</taxon>
        <taxon>Bacillati</taxon>
        <taxon>Actinomycetota</taxon>
        <taxon>Actinomycetes</taxon>
        <taxon>Streptosporangiales</taxon>
        <taxon>Treboniaceae</taxon>
        <taxon>Trebonia</taxon>
    </lineage>
</organism>
<evidence type="ECO:0000313" key="13">
    <source>
        <dbReference type="EMBL" id="TVZ06058.1"/>
    </source>
</evidence>
<evidence type="ECO:0000256" key="1">
    <source>
        <dbReference type="ARBA" id="ARBA00004141"/>
    </source>
</evidence>
<keyword evidence="9" id="KW-0676">Redox-active center</keyword>
<evidence type="ECO:0000256" key="7">
    <source>
        <dbReference type="ARBA" id="ARBA00023136"/>
    </source>
</evidence>
<keyword evidence="6" id="KW-0560">Oxidoreductase</keyword>
<feature type="transmembrane region" description="Helical" evidence="11">
    <location>
        <begin position="151"/>
        <end position="170"/>
    </location>
</feature>
<evidence type="ECO:0000313" key="14">
    <source>
        <dbReference type="Proteomes" id="UP000460272"/>
    </source>
</evidence>
<feature type="region of interest" description="Disordered" evidence="10">
    <location>
        <begin position="1"/>
        <end position="32"/>
    </location>
</feature>
<gene>
    <name evidence="13" type="ORF">EAS64_00925</name>
</gene>
<comment type="subcellular location">
    <subcellularLocation>
        <location evidence="1">Membrane</location>
        <topology evidence="1">Multi-pass membrane protein</topology>
    </subcellularLocation>
</comment>
<evidence type="ECO:0000256" key="5">
    <source>
        <dbReference type="ARBA" id="ARBA00022989"/>
    </source>
</evidence>
<feature type="domain" description="Vitamin K epoxide reductase" evidence="12">
    <location>
        <begin position="65"/>
        <end position="201"/>
    </location>
</feature>
<comment type="similarity">
    <text evidence="2">Belongs to the VKOR family.</text>
</comment>
<dbReference type="RefSeq" id="WP_145850812.1">
    <property type="nucleotide sequence ID" value="NZ_RPFW01000001.1"/>
</dbReference>
<dbReference type="GO" id="GO:0016491">
    <property type="term" value="F:oxidoreductase activity"/>
    <property type="evidence" value="ECO:0007669"/>
    <property type="project" value="UniProtKB-KW"/>
</dbReference>
<evidence type="ECO:0000256" key="9">
    <source>
        <dbReference type="ARBA" id="ARBA00023284"/>
    </source>
</evidence>
<keyword evidence="8" id="KW-1015">Disulfide bond</keyword>
<evidence type="ECO:0000256" key="8">
    <source>
        <dbReference type="ARBA" id="ARBA00023157"/>
    </source>
</evidence>
<accession>A0A6P2C4C2</accession>
<feature type="transmembrane region" description="Helical" evidence="11">
    <location>
        <begin position="67"/>
        <end position="85"/>
    </location>
</feature>
<evidence type="ECO:0000256" key="6">
    <source>
        <dbReference type="ARBA" id="ARBA00023002"/>
    </source>
</evidence>
<name>A0A6P2C4C2_9ACTN</name>
<dbReference type="SMART" id="SM00756">
    <property type="entry name" value="VKc"/>
    <property type="match status" value="1"/>
</dbReference>
<keyword evidence="14" id="KW-1185">Reference proteome</keyword>
<dbReference type="CDD" id="cd12918">
    <property type="entry name" value="VKOR_arc"/>
    <property type="match status" value="1"/>
</dbReference>
<dbReference type="Gene3D" id="1.20.1440.130">
    <property type="entry name" value="VKOR domain"/>
    <property type="match status" value="1"/>
</dbReference>
<dbReference type="AlphaFoldDB" id="A0A6P2C4C2"/>
<keyword evidence="5 11" id="KW-1133">Transmembrane helix</keyword>
<evidence type="ECO:0000256" key="11">
    <source>
        <dbReference type="SAM" id="Phobius"/>
    </source>
</evidence>
<dbReference type="PANTHER" id="PTHR34573">
    <property type="entry name" value="VKC DOMAIN-CONTAINING PROTEIN"/>
    <property type="match status" value="1"/>
</dbReference>
<proteinExistence type="inferred from homology"/>
<evidence type="ECO:0000259" key="12">
    <source>
        <dbReference type="SMART" id="SM00756"/>
    </source>
</evidence>
<keyword evidence="7 11" id="KW-0472">Membrane</keyword>
<dbReference type="EMBL" id="RPFW01000001">
    <property type="protein sequence ID" value="TVZ06058.1"/>
    <property type="molecule type" value="Genomic_DNA"/>
</dbReference>
<evidence type="ECO:0000256" key="2">
    <source>
        <dbReference type="ARBA" id="ARBA00006214"/>
    </source>
</evidence>
<dbReference type="GO" id="GO:0048038">
    <property type="term" value="F:quinone binding"/>
    <property type="evidence" value="ECO:0007669"/>
    <property type="project" value="UniProtKB-KW"/>
</dbReference>
<protein>
    <submittedName>
        <fullName evidence="13">Vitamin K epoxide reductase family protein</fullName>
    </submittedName>
</protein>
<dbReference type="InterPro" id="IPR012932">
    <property type="entry name" value="VKOR"/>
</dbReference>